<keyword evidence="1" id="KW-0732">Signal</keyword>
<dbReference type="InterPro" id="IPR023824">
    <property type="entry name" value="CHP04073_exosortase-affil"/>
</dbReference>
<dbReference type="KEGG" id="ntg:NSCAC_1297"/>
<dbReference type="Proteomes" id="UP000516072">
    <property type="component" value="Chromosome"/>
</dbReference>
<reference evidence="2 3" key="1">
    <citation type="submission" date="2020-03" db="EMBL/GenBank/DDBJ databases">
        <authorList>
            <person name="Picone N."/>
        </authorList>
    </citation>
    <scope>NUCLEOTIDE SEQUENCE [LARGE SCALE GENOMIC DNA]</scope>
    <source>
        <strain evidence="2">NSCAC1</strain>
    </source>
</reference>
<proteinExistence type="predicted"/>
<evidence type="ECO:0000313" key="3">
    <source>
        <dbReference type="Proteomes" id="UP000516072"/>
    </source>
</evidence>
<feature type="chain" id="PRO_5028850326" description="Exosortase system-associated protein, TIGR04073 family" evidence="1">
    <location>
        <begin position="28"/>
        <end position="122"/>
    </location>
</feature>
<organism evidence="2 3">
    <name type="scientific">Candidatus Nitrosacidococcus tergens</name>
    <dbReference type="NCBI Taxonomy" id="553981"/>
    <lineage>
        <taxon>Bacteria</taxon>
        <taxon>Pseudomonadati</taxon>
        <taxon>Pseudomonadota</taxon>
        <taxon>Gammaproteobacteria</taxon>
        <taxon>Chromatiales</taxon>
        <taxon>Chromatiaceae</taxon>
        <taxon>Candidatus Nitrosacidococcus</taxon>
    </lineage>
</organism>
<keyword evidence="3" id="KW-1185">Reference proteome</keyword>
<dbReference type="AlphaFoldDB" id="A0A7G1QAI4"/>
<sequence length="122" mass="13435">MSKKILRTIFFIILSFSFLSFSLPVAANPTYGANAGRKLGSGIINITTGWLEIPKSVMNTSHDDNIIIGIIWGFIKGIGNAIGRTLVGVGELTTFFIPTPDFIHPRYVFQNLDQDTSYGLRP</sequence>
<gene>
    <name evidence="2" type="ORF">NSCAC_1297</name>
</gene>
<evidence type="ECO:0008006" key="4">
    <source>
        <dbReference type="Google" id="ProtNLM"/>
    </source>
</evidence>
<dbReference type="NCBIfam" id="TIGR04073">
    <property type="entry name" value="exo_TIGR04073"/>
    <property type="match status" value="1"/>
</dbReference>
<evidence type="ECO:0000256" key="1">
    <source>
        <dbReference type="SAM" id="SignalP"/>
    </source>
</evidence>
<evidence type="ECO:0000313" key="2">
    <source>
        <dbReference type="EMBL" id="CAB1276689.1"/>
    </source>
</evidence>
<name>A0A7G1QAI4_9GAMM</name>
<feature type="signal peptide" evidence="1">
    <location>
        <begin position="1"/>
        <end position="27"/>
    </location>
</feature>
<accession>A0A7G1QAI4</accession>
<protein>
    <recommendedName>
        <fullName evidence="4">Exosortase system-associated protein, TIGR04073 family</fullName>
    </recommendedName>
</protein>
<dbReference type="EMBL" id="LR778175">
    <property type="protein sequence ID" value="CAB1276689.1"/>
    <property type="molecule type" value="Genomic_DNA"/>
</dbReference>